<name>A0A937F7P3_9BACT</name>
<evidence type="ECO:0000256" key="1">
    <source>
        <dbReference type="SAM" id="SignalP"/>
    </source>
</evidence>
<evidence type="ECO:0008006" key="4">
    <source>
        <dbReference type="Google" id="ProtNLM"/>
    </source>
</evidence>
<accession>A0A937F7P3</accession>
<dbReference type="RefSeq" id="WP_202243485.1">
    <property type="nucleotide sequence ID" value="NZ_JAESIY010000003.1"/>
</dbReference>
<protein>
    <recommendedName>
        <fullName evidence="4">Lipocalin-like domain-containing protein</fullName>
    </recommendedName>
</protein>
<comment type="caution">
    <text evidence="2">The sequence shown here is derived from an EMBL/GenBank/DDBJ whole genome shotgun (WGS) entry which is preliminary data.</text>
</comment>
<dbReference type="EMBL" id="JAESIY010000003">
    <property type="protein sequence ID" value="MBL3655804.1"/>
    <property type="molecule type" value="Genomic_DNA"/>
</dbReference>
<keyword evidence="3" id="KW-1185">Reference proteome</keyword>
<reference evidence="2" key="1">
    <citation type="submission" date="2021-01" db="EMBL/GenBank/DDBJ databases">
        <title>Fulvivirga kasyanovii gen. nov., sp nov., a novel member of the phylum Bacteroidetes isolated from seawater in a mussel farm.</title>
        <authorList>
            <person name="Zhao L.-H."/>
            <person name="Wang Z.-J."/>
        </authorList>
    </citation>
    <scope>NUCLEOTIDE SEQUENCE</scope>
    <source>
        <strain evidence="2">2943</strain>
    </source>
</reference>
<organism evidence="2 3">
    <name type="scientific">Fulvivirga sediminis</name>
    <dbReference type="NCBI Taxonomy" id="2803949"/>
    <lineage>
        <taxon>Bacteria</taxon>
        <taxon>Pseudomonadati</taxon>
        <taxon>Bacteroidota</taxon>
        <taxon>Cytophagia</taxon>
        <taxon>Cytophagales</taxon>
        <taxon>Fulvivirgaceae</taxon>
        <taxon>Fulvivirga</taxon>
    </lineage>
</organism>
<feature type="signal peptide" evidence="1">
    <location>
        <begin position="1"/>
        <end position="23"/>
    </location>
</feature>
<dbReference type="AlphaFoldDB" id="A0A937F7P3"/>
<dbReference type="Proteomes" id="UP000659388">
    <property type="component" value="Unassembled WGS sequence"/>
</dbReference>
<dbReference type="PROSITE" id="PS51257">
    <property type="entry name" value="PROKAR_LIPOPROTEIN"/>
    <property type="match status" value="1"/>
</dbReference>
<proteinExistence type="predicted"/>
<keyword evidence="1" id="KW-0732">Signal</keyword>
<evidence type="ECO:0000313" key="3">
    <source>
        <dbReference type="Proteomes" id="UP000659388"/>
    </source>
</evidence>
<feature type="chain" id="PRO_5037366837" description="Lipocalin-like domain-containing protein" evidence="1">
    <location>
        <begin position="24"/>
        <end position="179"/>
    </location>
</feature>
<evidence type="ECO:0000313" key="2">
    <source>
        <dbReference type="EMBL" id="MBL3655804.1"/>
    </source>
</evidence>
<sequence>MKKVLFFSYVVLLPLLFSCGSDDDGDTATANGTVTYDGKDYSLTNGFMFDYGAEDGHYNIDFTAHDGTANIADETVTGTVTVYSELYSPGTSFQTGTFTYMSFFDDPEADDFYFYSASITIDSDGNGKINEDDNTYSATGGTIVVTGGGDNYTLVYNLTLSNGKKLTGTVSGKFATIKL</sequence>
<gene>
    <name evidence="2" type="ORF">JL102_06665</name>
</gene>